<dbReference type="PANTHER" id="PTHR13309">
    <property type="entry name" value="NUCLEAR FRAGILE X MENTAL RETARDATION PROTEIN INTERACTING PROTEIN 1"/>
    <property type="match status" value="1"/>
</dbReference>
<dbReference type="EMBL" id="BQKY01000010">
    <property type="protein sequence ID" value="GJN92189.1"/>
    <property type="molecule type" value="Genomic_DNA"/>
</dbReference>
<feature type="compositionally biased region" description="Low complexity" evidence="2">
    <location>
        <begin position="130"/>
        <end position="143"/>
    </location>
</feature>
<evidence type="ECO:0000259" key="3">
    <source>
        <dbReference type="PROSITE" id="PS50103"/>
    </source>
</evidence>
<keyword evidence="1" id="KW-0863">Zinc-finger</keyword>
<gene>
    <name evidence="4" type="ORF">Rhopal_005219-T1</name>
</gene>
<evidence type="ECO:0000256" key="1">
    <source>
        <dbReference type="PROSITE-ProRule" id="PRU00723"/>
    </source>
</evidence>
<protein>
    <recommendedName>
        <fullName evidence="3">C3H1-type domain-containing protein</fullName>
    </recommendedName>
</protein>
<feature type="region of interest" description="Disordered" evidence="2">
    <location>
        <begin position="57"/>
        <end position="101"/>
    </location>
</feature>
<dbReference type="Proteomes" id="UP001342314">
    <property type="component" value="Unassembled WGS sequence"/>
</dbReference>
<feature type="region of interest" description="Disordered" evidence="2">
    <location>
        <begin position="302"/>
        <end position="462"/>
    </location>
</feature>
<dbReference type="GO" id="GO:0008270">
    <property type="term" value="F:zinc ion binding"/>
    <property type="evidence" value="ECO:0007669"/>
    <property type="project" value="UniProtKB-KW"/>
</dbReference>
<feature type="region of interest" description="Disordered" evidence="2">
    <location>
        <begin position="130"/>
        <end position="274"/>
    </location>
</feature>
<feature type="compositionally biased region" description="Low complexity" evidence="2">
    <location>
        <begin position="174"/>
        <end position="194"/>
    </location>
</feature>
<keyword evidence="1" id="KW-0862">Zinc</keyword>
<evidence type="ECO:0000313" key="4">
    <source>
        <dbReference type="EMBL" id="GJN92189.1"/>
    </source>
</evidence>
<dbReference type="InterPro" id="IPR039136">
    <property type="entry name" value="NUFIP1-like"/>
</dbReference>
<feature type="compositionally biased region" description="Low complexity" evidence="2">
    <location>
        <begin position="206"/>
        <end position="222"/>
    </location>
</feature>
<feature type="compositionally biased region" description="Low complexity" evidence="2">
    <location>
        <begin position="343"/>
        <end position="353"/>
    </location>
</feature>
<feature type="compositionally biased region" description="Low complexity" evidence="2">
    <location>
        <begin position="380"/>
        <end position="392"/>
    </location>
</feature>
<dbReference type="PANTHER" id="PTHR13309:SF0">
    <property type="entry name" value="FMR1-INTERACTING PROTEIN NUFIP1"/>
    <property type="match status" value="1"/>
</dbReference>
<keyword evidence="1" id="KW-0479">Metal-binding</keyword>
<keyword evidence="5" id="KW-1185">Reference proteome</keyword>
<reference evidence="4 5" key="1">
    <citation type="submission" date="2021-12" db="EMBL/GenBank/DDBJ databases">
        <title>High titer production of polyol ester of fatty acids by Rhodotorula paludigena BS15 towards product separation-free biomass refinery.</title>
        <authorList>
            <person name="Mano J."/>
            <person name="Ono H."/>
            <person name="Tanaka T."/>
            <person name="Naito K."/>
            <person name="Sushida H."/>
            <person name="Ike M."/>
            <person name="Tokuyasu K."/>
            <person name="Kitaoka M."/>
        </authorList>
    </citation>
    <scope>NUCLEOTIDE SEQUENCE [LARGE SCALE GENOMIC DNA]</scope>
    <source>
        <strain evidence="4 5">BS15</strain>
    </source>
</reference>
<evidence type="ECO:0000313" key="5">
    <source>
        <dbReference type="Proteomes" id="UP001342314"/>
    </source>
</evidence>
<dbReference type="PROSITE" id="PS50103">
    <property type="entry name" value="ZF_C3H1"/>
    <property type="match status" value="1"/>
</dbReference>
<feature type="domain" description="C3H1-type" evidence="3">
    <location>
        <begin position="463"/>
        <end position="491"/>
    </location>
</feature>
<feature type="compositionally biased region" description="Basic and acidic residues" evidence="2">
    <location>
        <begin position="308"/>
        <end position="320"/>
    </location>
</feature>
<feature type="compositionally biased region" description="Basic and acidic residues" evidence="2">
    <location>
        <begin position="247"/>
        <end position="257"/>
    </location>
</feature>
<proteinExistence type="predicted"/>
<dbReference type="GO" id="GO:0000492">
    <property type="term" value="P:box C/D snoRNP assembly"/>
    <property type="evidence" value="ECO:0007669"/>
    <property type="project" value="TreeGrafter"/>
</dbReference>
<dbReference type="InterPro" id="IPR019496">
    <property type="entry name" value="NUFIP1_cons_dom"/>
</dbReference>
<dbReference type="InterPro" id="IPR000571">
    <property type="entry name" value="Znf_CCCH"/>
</dbReference>
<feature type="region of interest" description="Disordered" evidence="2">
    <location>
        <begin position="1"/>
        <end position="34"/>
    </location>
</feature>
<organism evidence="4 5">
    <name type="scientific">Rhodotorula paludigena</name>
    <dbReference type="NCBI Taxonomy" id="86838"/>
    <lineage>
        <taxon>Eukaryota</taxon>
        <taxon>Fungi</taxon>
        <taxon>Dikarya</taxon>
        <taxon>Basidiomycota</taxon>
        <taxon>Pucciniomycotina</taxon>
        <taxon>Microbotryomycetes</taxon>
        <taxon>Sporidiobolales</taxon>
        <taxon>Sporidiobolaceae</taxon>
        <taxon>Rhodotorula</taxon>
    </lineage>
</organism>
<feature type="compositionally biased region" description="Low complexity" evidence="2">
    <location>
        <begin position="20"/>
        <end position="34"/>
    </location>
</feature>
<comment type="caution">
    <text evidence="4">The sequence shown here is derived from an EMBL/GenBank/DDBJ whole genome shotgun (WGS) entry which is preliminary data.</text>
</comment>
<feature type="zinc finger region" description="C3H1-type" evidence="1">
    <location>
        <begin position="463"/>
        <end position="491"/>
    </location>
</feature>
<feature type="compositionally biased region" description="Polar residues" evidence="2">
    <location>
        <begin position="163"/>
        <end position="173"/>
    </location>
</feature>
<name>A0AAV5GQK3_9BASI</name>
<evidence type="ECO:0000256" key="2">
    <source>
        <dbReference type="SAM" id="MobiDB-lite"/>
    </source>
</evidence>
<dbReference type="GO" id="GO:0003723">
    <property type="term" value="F:RNA binding"/>
    <property type="evidence" value="ECO:0007669"/>
    <property type="project" value="InterPro"/>
</dbReference>
<feature type="region of interest" description="Disordered" evidence="2">
    <location>
        <begin position="651"/>
        <end position="670"/>
    </location>
</feature>
<sequence>MSHSGHGHPRRSAPLIQRPSAAAPSSSLATSAGGLSGAVAGALGGMGYAQGQGQSWGYGAPAHGSYDGGGPAAHQLGLHQPYGSGPYGAGQHPAHPQYGVSYSAPHGYPPVLPQAQYSASGSYQQSAYPLSFYPPGSQHHQQPYPYPHHAPTPASYGGAAQYHPQTTDDGYTLSSTYSGPSSSSTSRAGPSSSSSHKRPRAPPAPSASFIPAPAPASASATAPAPPKRNEPTRCSLPECTFTGSKKQVREHEEDRHLIYAPGREPKPWNGSLKPAEGAVIEGTGIALDTPEAVARWIEERKKRWPSKKVVDEKEKARAERVAAGLEAPPRERGGRGRGRGRGQADMRGGFAARGRGRGGYGGTAGRDGEGEPAAKRAKVDGSSGSSSDSSDSSSEDDSSDSGSDEATGDEDDDDAGPPEQASTKRADPAVAGVEGGVDETADGDEAGRPVPGDAEGEGPGPQKRFQVVCRHWRRGNCSLGDELCPYLHELPANALPPPPPKRRRPAPPPAPHNPFARPASFADPFSLLEERDYRHIVSDVLQAIEFFGANDWLRGVEIRAGQMDEESGIEVLAEEQVGQASGEADVAVQEQEEGMESAPARAGIEEVLLDAPSIAPSAQSDGSGVFSSTATATPVPSTLATGAPAGIVDKLSQSAPPAAPSTVVSSTLKPAPTPLGGLGGLLADYGSDTDDEAEEQSVAAALIGGV</sequence>
<dbReference type="Pfam" id="PF10453">
    <property type="entry name" value="NUFIP1"/>
    <property type="match status" value="1"/>
</dbReference>
<dbReference type="GO" id="GO:0005634">
    <property type="term" value="C:nucleus"/>
    <property type="evidence" value="ECO:0007669"/>
    <property type="project" value="TreeGrafter"/>
</dbReference>
<dbReference type="SMART" id="SM00356">
    <property type="entry name" value="ZnF_C3H1"/>
    <property type="match status" value="1"/>
</dbReference>
<feature type="compositionally biased region" description="Basic residues" evidence="2">
    <location>
        <begin position="1"/>
        <end position="11"/>
    </location>
</feature>
<dbReference type="AlphaFoldDB" id="A0AAV5GQK3"/>
<feature type="compositionally biased region" description="Acidic residues" evidence="2">
    <location>
        <begin position="393"/>
        <end position="416"/>
    </location>
</feature>
<feature type="region of interest" description="Disordered" evidence="2">
    <location>
        <begin position="492"/>
        <end position="518"/>
    </location>
</feature>
<feature type="compositionally biased region" description="Basic and acidic residues" evidence="2">
    <location>
        <begin position="366"/>
        <end position="379"/>
    </location>
</feature>
<accession>A0AAV5GQK3</accession>